<feature type="non-terminal residue" evidence="1">
    <location>
        <position position="80"/>
    </location>
</feature>
<keyword evidence="2" id="KW-1185">Reference proteome</keyword>
<protein>
    <recommendedName>
        <fullName evidence="3">DUF4219 domain-containing protein</fullName>
    </recommendedName>
</protein>
<dbReference type="AlphaFoldDB" id="A0A2T3A1D4"/>
<dbReference type="OrthoDB" id="3599317at2759"/>
<evidence type="ECO:0000313" key="2">
    <source>
        <dbReference type="Proteomes" id="UP000241462"/>
    </source>
</evidence>
<evidence type="ECO:0008006" key="3">
    <source>
        <dbReference type="Google" id="ProtNLM"/>
    </source>
</evidence>
<sequence>MASIDKISIPKLKGTENYIIWSLRTEAALTEKGYLSAIKPDLVNIPINEEINRKSLAIIKLLCDDGPLLHIRAEKTAKAA</sequence>
<organism evidence="1 2">
    <name type="scientific">Coniella lustricola</name>
    <dbReference type="NCBI Taxonomy" id="2025994"/>
    <lineage>
        <taxon>Eukaryota</taxon>
        <taxon>Fungi</taxon>
        <taxon>Dikarya</taxon>
        <taxon>Ascomycota</taxon>
        <taxon>Pezizomycotina</taxon>
        <taxon>Sordariomycetes</taxon>
        <taxon>Sordariomycetidae</taxon>
        <taxon>Diaporthales</taxon>
        <taxon>Schizoparmaceae</taxon>
        <taxon>Coniella</taxon>
    </lineage>
</organism>
<gene>
    <name evidence="1" type="ORF">BD289DRAFT_439671</name>
</gene>
<reference evidence="1 2" key="1">
    <citation type="journal article" date="2018" name="Mycol. Prog.">
        <title>Coniella lustricola, a new species from submerged detritus.</title>
        <authorList>
            <person name="Raudabaugh D.B."/>
            <person name="Iturriaga T."/>
            <person name="Carver A."/>
            <person name="Mondo S."/>
            <person name="Pangilinan J."/>
            <person name="Lipzen A."/>
            <person name="He G."/>
            <person name="Amirebrahimi M."/>
            <person name="Grigoriev I.V."/>
            <person name="Miller A.N."/>
        </authorList>
    </citation>
    <scope>NUCLEOTIDE SEQUENCE [LARGE SCALE GENOMIC DNA]</scope>
    <source>
        <strain evidence="1 2">B22-T-1</strain>
    </source>
</reference>
<accession>A0A2T3A1D4</accession>
<evidence type="ECO:0000313" key="1">
    <source>
        <dbReference type="EMBL" id="PSR81061.1"/>
    </source>
</evidence>
<name>A0A2T3A1D4_9PEZI</name>
<dbReference type="EMBL" id="KZ678511">
    <property type="protein sequence ID" value="PSR81061.1"/>
    <property type="molecule type" value="Genomic_DNA"/>
</dbReference>
<proteinExistence type="predicted"/>
<dbReference type="InParanoid" id="A0A2T3A1D4"/>
<dbReference type="Proteomes" id="UP000241462">
    <property type="component" value="Unassembled WGS sequence"/>
</dbReference>